<feature type="compositionally biased region" description="Polar residues" evidence="1">
    <location>
        <begin position="356"/>
        <end position="369"/>
    </location>
</feature>
<sequence>MPVTYNSRNPAVKRLMKEAQELSEPTELYFAKPLEDNLFEWHFTIRGPEESDFHGGIYHGRILLPSEYPMKPPNIVLLTPNGRFEINRKICLSISGYHPESWRPSWSIRTALLAIIGFMPTHGVGAIGSLNQTKEERQMLARMSQSYVCNTCGPIGNLLLPLTAASSSMNKEVSQAAAQISMMSEEETASKKASDEPSASKQNPVSGDSSAPSDKSSVNVNPPSKVISTTAPPSSATTSVSTSQGNISSPMGNVNPYIWPGISPYMYPTALSPPASKITDTTTPQIAYWLCFPVYYPMPYPTNPSPSSSSATVQASSSTSSSSTVATNGERVPLSFSEWLKQIREKEKTKGPPAANTASDSSAIHSPQSHEGVGQTGSSSSVQSSSDRRFNDSPYSGSLQKSHEFDDHINSEVISTQRDDACSNMGLVHNKKDSGETTHRAFPTQQKNIEKVDSLSPENIVVHSPQNVQSSLYADSLPHTHEPLNLSPHQSESKLVSSNLPSESITNDPLSVTVTKHSPTLSADDASKSESHLAQTVNPDTLLCMTSKNEILSHSDTHLVEQEHGKVSETSLDNSGINGTITAGRSEPLPVNTETIDVNDKPQLDVSNDDLNTAKVDSTVDKDIAVKSLTNLIESLDNIDTCKKYREQKASNFYSGENETMGFPEKDMKSDQLMSGSSVDYQAGGLRSRIGVSPSSNPSLSEYTSSIYSINRRRPSLVPHDAATICAIGVAIALFVVVVRRLAIMFEDS</sequence>
<feature type="compositionally biased region" description="Basic and acidic residues" evidence="1">
    <location>
        <begin position="430"/>
        <end position="439"/>
    </location>
</feature>
<dbReference type="PANTHER" id="PTHR24067">
    <property type="entry name" value="UBIQUITIN-CONJUGATING ENZYME E2"/>
    <property type="match status" value="1"/>
</dbReference>
<dbReference type="PROSITE" id="PS50127">
    <property type="entry name" value="UBC_2"/>
    <property type="match status" value="1"/>
</dbReference>
<keyword evidence="2" id="KW-1133">Transmembrane helix</keyword>
<feature type="region of interest" description="Disordered" evidence="1">
    <location>
        <begin position="560"/>
        <end position="591"/>
    </location>
</feature>
<protein>
    <recommendedName>
        <fullName evidence="3">UBC core domain-containing protein</fullName>
    </recommendedName>
</protein>
<dbReference type="AlphaFoldDB" id="A0AA85J2V3"/>
<feature type="region of interest" description="Disordered" evidence="1">
    <location>
        <begin position="479"/>
        <end position="511"/>
    </location>
</feature>
<evidence type="ECO:0000313" key="5">
    <source>
        <dbReference type="WBParaSite" id="TREG1_122010.1"/>
    </source>
</evidence>
<proteinExistence type="predicted"/>
<dbReference type="SUPFAM" id="SSF54495">
    <property type="entry name" value="UBC-like"/>
    <property type="match status" value="1"/>
</dbReference>
<keyword evidence="2" id="KW-0472">Membrane</keyword>
<feature type="region of interest" description="Disordered" evidence="1">
    <location>
        <begin position="303"/>
        <end position="329"/>
    </location>
</feature>
<dbReference type="Proteomes" id="UP000050795">
    <property type="component" value="Unassembled WGS sequence"/>
</dbReference>
<feature type="domain" description="UBC core" evidence="3">
    <location>
        <begin position="10"/>
        <end position="160"/>
    </location>
</feature>
<feature type="compositionally biased region" description="Polar residues" evidence="1">
    <location>
        <begin position="487"/>
        <end position="511"/>
    </location>
</feature>
<reference evidence="5" key="2">
    <citation type="submission" date="2023-11" db="UniProtKB">
        <authorList>
            <consortium name="WormBaseParasite"/>
        </authorList>
    </citation>
    <scope>IDENTIFICATION</scope>
</reference>
<feature type="transmembrane region" description="Helical" evidence="2">
    <location>
        <begin position="722"/>
        <end position="743"/>
    </location>
</feature>
<evidence type="ECO:0000313" key="4">
    <source>
        <dbReference type="Proteomes" id="UP000050795"/>
    </source>
</evidence>
<evidence type="ECO:0000256" key="1">
    <source>
        <dbReference type="SAM" id="MobiDB-lite"/>
    </source>
</evidence>
<feature type="region of interest" description="Disordered" evidence="1">
    <location>
        <begin position="429"/>
        <end position="450"/>
    </location>
</feature>
<evidence type="ECO:0000259" key="3">
    <source>
        <dbReference type="PROSITE" id="PS50127"/>
    </source>
</evidence>
<dbReference type="WBParaSite" id="TREG1_122010.1">
    <property type="protein sequence ID" value="TREG1_122010.1"/>
    <property type="gene ID" value="TREG1_122010"/>
</dbReference>
<dbReference type="InterPro" id="IPR050113">
    <property type="entry name" value="Ub_conjugating_enzyme"/>
</dbReference>
<evidence type="ECO:0000256" key="2">
    <source>
        <dbReference type="SAM" id="Phobius"/>
    </source>
</evidence>
<dbReference type="Gene3D" id="3.10.110.10">
    <property type="entry name" value="Ubiquitin Conjugating Enzyme"/>
    <property type="match status" value="1"/>
</dbReference>
<dbReference type="InterPro" id="IPR000608">
    <property type="entry name" value="UBC"/>
</dbReference>
<feature type="compositionally biased region" description="Low complexity" evidence="1">
    <location>
        <begin position="372"/>
        <end position="385"/>
    </location>
</feature>
<name>A0AA85J2V3_TRIRE</name>
<feature type="compositionally biased region" description="Low complexity" evidence="1">
    <location>
        <begin position="228"/>
        <end position="243"/>
    </location>
</feature>
<feature type="compositionally biased region" description="Polar residues" evidence="1">
    <location>
        <begin position="568"/>
        <end position="583"/>
    </location>
</feature>
<dbReference type="Pfam" id="PF00179">
    <property type="entry name" value="UQ_con"/>
    <property type="match status" value="1"/>
</dbReference>
<feature type="region of interest" description="Disordered" evidence="1">
    <location>
        <begin position="176"/>
        <end position="252"/>
    </location>
</feature>
<dbReference type="CDD" id="cd23799">
    <property type="entry name" value="UBCc_UBE2J"/>
    <property type="match status" value="1"/>
</dbReference>
<feature type="compositionally biased region" description="Low complexity" evidence="1">
    <location>
        <begin position="206"/>
        <end position="217"/>
    </location>
</feature>
<feature type="region of interest" description="Disordered" evidence="1">
    <location>
        <begin position="346"/>
        <end position="406"/>
    </location>
</feature>
<feature type="compositionally biased region" description="Low complexity" evidence="1">
    <location>
        <begin position="305"/>
        <end position="328"/>
    </location>
</feature>
<keyword evidence="4" id="KW-1185">Reference proteome</keyword>
<dbReference type="InterPro" id="IPR016135">
    <property type="entry name" value="UBQ-conjugating_enzyme/RWD"/>
</dbReference>
<dbReference type="SMART" id="SM00212">
    <property type="entry name" value="UBCc"/>
    <property type="match status" value="1"/>
</dbReference>
<keyword evidence="2" id="KW-0812">Transmembrane</keyword>
<organism evidence="4 5">
    <name type="scientific">Trichobilharzia regenti</name>
    <name type="common">Nasal bird schistosome</name>
    <dbReference type="NCBI Taxonomy" id="157069"/>
    <lineage>
        <taxon>Eukaryota</taxon>
        <taxon>Metazoa</taxon>
        <taxon>Spiralia</taxon>
        <taxon>Lophotrochozoa</taxon>
        <taxon>Platyhelminthes</taxon>
        <taxon>Trematoda</taxon>
        <taxon>Digenea</taxon>
        <taxon>Strigeidida</taxon>
        <taxon>Schistosomatoidea</taxon>
        <taxon>Schistosomatidae</taxon>
        <taxon>Trichobilharzia</taxon>
    </lineage>
</organism>
<dbReference type="FunFam" id="3.10.110.10:FF:000086">
    <property type="entry name" value="Ubiquitin-conjugating enzyme E2 J1"/>
    <property type="match status" value="1"/>
</dbReference>
<reference evidence="4" key="1">
    <citation type="submission" date="2022-06" db="EMBL/GenBank/DDBJ databases">
        <authorList>
            <person name="Berger JAMES D."/>
            <person name="Berger JAMES D."/>
        </authorList>
    </citation>
    <scope>NUCLEOTIDE SEQUENCE [LARGE SCALE GENOMIC DNA]</scope>
</reference>
<accession>A0AA85J2V3</accession>